<dbReference type="PANTHER" id="PTHR43628:SF1">
    <property type="entry name" value="CHITIN SYNTHASE REGULATORY FACTOR 2-RELATED"/>
    <property type="match status" value="1"/>
</dbReference>
<dbReference type="PANTHER" id="PTHR43628">
    <property type="entry name" value="ACTIVATOR OF C KINASE PROTEIN 1-RELATED"/>
    <property type="match status" value="1"/>
</dbReference>
<dbReference type="SUPFAM" id="SSF81901">
    <property type="entry name" value="HCP-like"/>
    <property type="match status" value="2"/>
</dbReference>
<dbReference type="EMBL" id="JEMT01026876">
    <property type="protein sequence ID" value="EXX58389.1"/>
    <property type="molecule type" value="Genomic_DNA"/>
</dbReference>
<dbReference type="STRING" id="1432141.A0A015JTK1"/>
<dbReference type="OrthoDB" id="2425131at2759"/>
<dbReference type="Pfam" id="PF08238">
    <property type="entry name" value="Sel1"/>
    <property type="match status" value="6"/>
</dbReference>
<proteinExistence type="predicted"/>
<gene>
    <name evidence="1" type="ORF">RirG_198500</name>
</gene>
<sequence>MSNNKPNLDSNNNINLLHDFFQNIKNFDKMDIKEIEPTTENINEYVFEGDLNIVINELVNLIFKEINEGKSKESMKKHVINYINYQMITLQQIYNWLLNNQDTSNSIYLFGYLNYHGIGTNSNKQKAIELCQKAAELENIVAQIDIANMHIYGKNIDNDYNLAFQLSEKLAKEEYASGINNLGYCYNNGIGTDLNEQKAFELYQKAADLGNSAGIKNLGQCYFKGIGTAVNKQKAFELFQKAADLENSTGISNLGWCYYKGIGTDIDKQMAFELYQKAANFGNDTAQYNIAYMYEYGIGVKKDIDQAIYWYKKSAEQEYQYAKNKLKVLLEK</sequence>
<dbReference type="HOGENOM" id="CLU_000288_36_14_1"/>
<protein>
    <submittedName>
        <fullName evidence="1">Skt5p</fullName>
    </submittedName>
</protein>
<name>A0A015JTK1_RHIIW</name>
<dbReference type="Proteomes" id="UP000022910">
    <property type="component" value="Unassembled WGS sequence"/>
</dbReference>
<dbReference type="InterPro" id="IPR052945">
    <property type="entry name" value="Mitotic_Regulator"/>
</dbReference>
<evidence type="ECO:0000313" key="2">
    <source>
        <dbReference type="Proteomes" id="UP000022910"/>
    </source>
</evidence>
<dbReference type="InterPro" id="IPR006597">
    <property type="entry name" value="Sel1-like"/>
</dbReference>
<dbReference type="AlphaFoldDB" id="A0A015JTK1"/>
<evidence type="ECO:0000313" key="1">
    <source>
        <dbReference type="EMBL" id="EXX58389.1"/>
    </source>
</evidence>
<organism evidence="1 2">
    <name type="scientific">Rhizophagus irregularis (strain DAOM 197198w)</name>
    <name type="common">Glomus intraradices</name>
    <dbReference type="NCBI Taxonomy" id="1432141"/>
    <lineage>
        <taxon>Eukaryota</taxon>
        <taxon>Fungi</taxon>
        <taxon>Fungi incertae sedis</taxon>
        <taxon>Mucoromycota</taxon>
        <taxon>Glomeromycotina</taxon>
        <taxon>Glomeromycetes</taxon>
        <taxon>Glomerales</taxon>
        <taxon>Glomeraceae</taxon>
        <taxon>Rhizophagus</taxon>
    </lineage>
</organism>
<reference evidence="1 2" key="1">
    <citation type="submission" date="2014-02" db="EMBL/GenBank/DDBJ databases">
        <title>Single nucleus genome sequencing reveals high similarity among nuclei of an endomycorrhizal fungus.</title>
        <authorList>
            <person name="Lin K."/>
            <person name="Geurts R."/>
            <person name="Zhang Z."/>
            <person name="Limpens E."/>
            <person name="Saunders D.G."/>
            <person name="Mu D."/>
            <person name="Pang E."/>
            <person name="Cao H."/>
            <person name="Cha H."/>
            <person name="Lin T."/>
            <person name="Zhou Q."/>
            <person name="Shang Y."/>
            <person name="Li Y."/>
            <person name="Ivanov S."/>
            <person name="Sharma T."/>
            <person name="Velzen R.V."/>
            <person name="Ruijter N.D."/>
            <person name="Aanen D.K."/>
            <person name="Win J."/>
            <person name="Kamoun S."/>
            <person name="Bisseling T."/>
            <person name="Huang S."/>
        </authorList>
    </citation>
    <scope>NUCLEOTIDE SEQUENCE [LARGE SCALE GENOMIC DNA]</scope>
    <source>
        <strain evidence="2">DAOM197198w</strain>
    </source>
</reference>
<dbReference type="SMART" id="SM00671">
    <property type="entry name" value="SEL1"/>
    <property type="match status" value="6"/>
</dbReference>
<dbReference type="Gene3D" id="1.25.40.10">
    <property type="entry name" value="Tetratricopeptide repeat domain"/>
    <property type="match status" value="1"/>
</dbReference>
<comment type="caution">
    <text evidence="1">The sequence shown here is derived from an EMBL/GenBank/DDBJ whole genome shotgun (WGS) entry which is preliminary data.</text>
</comment>
<accession>A0A015JTK1</accession>
<dbReference type="InterPro" id="IPR011990">
    <property type="entry name" value="TPR-like_helical_dom_sf"/>
</dbReference>
<keyword evidence="2" id="KW-1185">Reference proteome</keyword>